<evidence type="ECO:0000256" key="1">
    <source>
        <dbReference type="ARBA" id="ARBA00004123"/>
    </source>
</evidence>
<evidence type="ECO:0000256" key="3">
    <source>
        <dbReference type="ARBA" id="ARBA00022776"/>
    </source>
</evidence>
<gene>
    <name evidence="8" type="ORF">VFH_V105160</name>
</gene>
<keyword evidence="2" id="KW-0132">Cell division</keyword>
<dbReference type="InterPro" id="IPR003395">
    <property type="entry name" value="RecF/RecN/SMC_N"/>
</dbReference>
<dbReference type="GO" id="GO:0008278">
    <property type="term" value="C:cohesin complex"/>
    <property type="evidence" value="ECO:0007669"/>
    <property type="project" value="TreeGrafter"/>
</dbReference>
<keyword evidence="6" id="KW-0175">Coiled coil</keyword>
<dbReference type="PANTHER" id="PTHR18937">
    <property type="entry name" value="STRUCTURAL MAINTENANCE OF CHROMOSOMES SMC FAMILY MEMBER"/>
    <property type="match status" value="1"/>
</dbReference>
<evidence type="ECO:0000259" key="7">
    <source>
        <dbReference type="Pfam" id="PF02463"/>
    </source>
</evidence>
<keyword evidence="4" id="KW-0539">Nucleus</keyword>
<protein>
    <recommendedName>
        <fullName evidence="7">RecF/RecN/SMC N-terminal domain-containing protein</fullName>
    </recommendedName>
</protein>
<organism evidence="8 9">
    <name type="scientific">Vicia faba</name>
    <name type="common">Broad bean</name>
    <name type="synonym">Faba vulgaris</name>
    <dbReference type="NCBI Taxonomy" id="3906"/>
    <lineage>
        <taxon>Eukaryota</taxon>
        <taxon>Viridiplantae</taxon>
        <taxon>Streptophyta</taxon>
        <taxon>Embryophyta</taxon>
        <taxon>Tracheophyta</taxon>
        <taxon>Spermatophyta</taxon>
        <taxon>Magnoliopsida</taxon>
        <taxon>eudicotyledons</taxon>
        <taxon>Gunneridae</taxon>
        <taxon>Pentapetalae</taxon>
        <taxon>rosids</taxon>
        <taxon>fabids</taxon>
        <taxon>Fabales</taxon>
        <taxon>Fabaceae</taxon>
        <taxon>Papilionoideae</taxon>
        <taxon>50 kb inversion clade</taxon>
        <taxon>NPAAA clade</taxon>
        <taxon>Hologalegina</taxon>
        <taxon>IRL clade</taxon>
        <taxon>Fabeae</taxon>
        <taxon>Vicia</taxon>
    </lineage>
</organism>
<proteinExistence type="predicted"/>
<evidence type="ECO:0000256" key="6">
    <source>
        <dbReference type="SAM" id="Coils"/>
    </source>
</evidence>
<dbReference type="Proteomes" id="UP001157006">
    <property type="component" value="Chromosome 5"/>
</dbReference>
<sequence length="199" mass="22448">MKLKNRMGEDECSEWKSKSENCEKEIRESEKKISAAKTNISKLNHLINSKETQIEQILGQKKEISEKCELEQISLPTISDPMDTDISTPAPVYDFDKLSRTLKDRKHSGRDKIEYTAMPPTKRLPYMEQLSGGEKTVAALALLFSIHSYRPSPFFILDKVGASLDNLNVAKVQLVGVYRDSGTSCSSTHTLDLSKYQES</sequence>
<dbReference type="EMBL" id="OX451740">
    <property type="protein sequence ID" value="CAI8613932.1"/>
    <property type="molecule type" value="Genomic_DNA"/>
</dbReference>
<feature type="coiled-coil region" evidence="6">
    <location>
        <begin position="12"/>
        <end position="67"/>
    </location>
</feature>
<comment type="subcellular location">
    <subcellularLocation>
        <location evidence="1">Nucleus</location>
    </subcellularLocation>
</comment>
<dbReference type="PANTHER" id="PTHR18937:SF12">
    <property type="entry name" value="STRUCTURAL MAINTENANCE OF CHROMOSOMES PROTEIN"/>
    <property type="match status" value="1"/>
</dbReference>
<keyword evidence="5" id="KW-0131">Cell cycle</keyword>
<dbReference type="SUPFAM" id="SSF52540">
    <property type="entry name" value="P-loop containing nucleoside triphosphate hydrolases"/>
    <property type="match status" value="1"/>
</dbReference>
<dbReference type="AlphaFoldDB" id="A0AAV1AXB1"/>
<keyword evidence="3" id="KW-0498">Mitosis</keyword>
<reference evidence="8 9" key="1">
    <citation type="submission" date="2023-01" db="EMBL/GenBank/DDBJ databases">
        <authorList>
            <person name="Kreplak J."/>
        </authorList>
    </citation>
    <scope>NUCLEOTIDE SEQUENCE [LARGE SCALE GENOMIC DNA]</scope>
</reference>
<dbReference type="GO" id="GO:0003677">
    <property type="term" value="F:DNA binding"/>
    <property type="evidence" value="ECO:0007669"/>
    <property type="project" value="TreeGrafter"/>
</dbReference>
<dbReference type="GO" id="GO:0005634">
    <property type="term" value="C:nucleus"/>
    <property type="evidence" value="ECO:0007669"/>
    <property type="project" value="UniProtKB-SubCell"/>
</dbReference>
<evidence type="ECO:0000313" key="9">
    <source>
        <dbReference type="Proteomes" id="UP001157006"/>
    </source>
</evidence>
<dbReference type="GO" id="GO:0051301">
    <property type="term" value="P:cell division"/>
    <property type="evidence" value="ECO:0007669"/>
    <property type="project" value="UniProtKB-KW"/>
</dbReference>
<dbReference type="Gene3D" id="3.40.50.300">
    <property type="entry name" value="P-loop containing nucleotide triphosphate hydrolases"/>
    <property type="match status" value="1"/>
</dbReference>
<accession>A0AAV1AXB1</accession>
<evidence type="ECO:0000256" key="5">
    <source>
        <dbReference type="ARBA" id="ARBA00023306"/>
    </source>
</evidence>
<keyword evidence="9" id="KW-1185">Reference proteome</keyword>
<evidence type="ECO:0000256" key="4">
    <source>
        <dbReference type="ARBA" id="ARBA00023242"/>
    </source>
</evidence>
<dbReference type="GO" id="GO:0007062">
    <property type="term" value="P:sister chromatid cohesion"/>
    <property type="evidence" value="ECO:0007669"/>
    <property type="project" value="TreeGrafter"/>
</dbReference>
<name>A0AAV1AXB1_VICFA</name>
<feature type="domain" description="RecF/RecN/SMC N-terminal" evidence="7">
    <location>
        <begin position="22"/>
        <end position="172"/>
    </location>
</feature>
<evidence type="ECO:0000256" key="2">
    <source>
        <dbReference type="ARBA" id="ARBA00022618"/>
    </source>
</evidence>
<dbReference type="InterPro" id="IPR027417">
    <property type="entry name" value="P-loop_NTPase"/>
</dbReference>
<evidence type="ECO:0000313" key="8">
    <source>
        <dbReference type="EMBL" id="CAI8613932.1"/>
    </source>
</evidence>
<dbReference type="Pfam" id="PF02463">
    <property type="entry name" value="SMC_N"/>
    <property type="match status" value="1"/>
</dbReference>